<dbReference type="Proteomes" id="UP000236754">
    <property type="component" value="Unassembled WGS sequence"/>
</dbReference>
<dbReference type="EMBL" id="FNVU01000002">
    <property type="protein sequence ID" value="SEF90588.1"/>
    <property type="molecule type" value="Genomic_DNA"/>
</dbReference>
<evidence type="ECO:0000313" key="2">
    <source>
        <dbReference type="Proteomes" id="UP000236754"/>
    </source>
</evidence>
<dbReference type="AlphaFoldDB" id="A0A1H5VUE8"/>
<evidence type="ECO:0000313" key="1">
    <source>
        <dbReference type="EMBL" id="SEF90588.1"/>
    </source>
</evidence>
<proteinExistence type="predicted"/>
<reference evidence="1 2" key="1">
    <citation type="submission" date="2016-10" db="EMBL/GenBank/DDBJ databases">
        <authorList>
            <person name="de Groot N.N."/>
        </authorList>
    </citation>
    <scope>NUCLEOTIDE SEQUENCE [LARGE SCALE GENOMIC DNA]</scope>
    <source>
        <strain evidence="1 2">CGMCC 4.2023</strain>
    </source>
</reference>
<sequence>MTVNQAVLPSGGALLGGAPFFRVAAGAGGGRTPVPLLSSDEWRVAARVGRLWDACGAPYREGGWAAASTS</sequence>
<name>A0A1H5VUE8_9ACTN</name>
<accession>A0A1H5VUE8</accession>
<organism evidence="1 2">
    <name type="scientific">Actinacidiphila yanglinensis</name>
    <dbReference type="NCBI Taxonomy" id="310779"/>
    <lineage>
        <taxon>Bacteria</taxon>
        <taxon>Bacillati</taxon>
        <taxon>Actinomycetota</taxon>
        <taxon>Actinomycetes</taxon>
        <taxon>Kitasatosporales</taxon>
        <taxon>Streptomycetaceae</taxon>
        <taxon>Actinacidiphila</taxon>
    </lineage>
</organism>
<protein>
    <submittedName>
        <fullName evidence="1">Uncharacterized protein</fullName>
    </submittedName>
</protein>
<dbReference type="RefSeq" id="WP_103884564.1">
    <property type="nucleotide sequence ID" value="NZ_FNVU01000002.1"/>
</dbReference>
<keyword evidence="2" id="KW-1185">Reference proteome</keyword>
<gene>
    <name evidence="1" type="ORF">SAMN05216223_102432</name>
</gene>